<proteinExistence type="inferred from homology"/>
<dbReference type="InterPro" id="IPR050954">
    <property type="entry name" value="ET_IronSulfur_Cluster-Binding"/>
</dbReference>
<feature type="transmembrane region" description="Helical" evidence="11">
    <location>
        <begin position="449"/>
        <end position="469"/>
    </location>
</feature>
<dbReference type="Proteomes" id="UP001056035">
    <property type="component" value="Chromosome"/>
</dbReference>
<feature type="transmembrane region" description="Helical" evidence="11">
    <location>
        <begin position="306"/>
        <end position="329"/>
    </location>
</feature>
<evidence type="ECO:0000256" key="8">
    <source>
        <dbReference type="ARBA" id="ARBA00023004"/>
    </source>
</evidence>
<evidence type="ECO:0000313" key="14">
    <source>
        <dbReference type="Proteomes" id="UP001056035"/>
    </source>
</evidence>
<dbReference type="PANTHER" id="PTHR43177">
    <property type="entry name" value="PROTEIN NRFC"/>
    <property type="match status" value="1"/>
</dbReference>
<dbReference type="PROSITE" id="PS00198">
    <property type="entry name" value="4FE4S_FER_1"/>
    <property type="match status" value="1"/>
</dbReference>
<dbReference type="InterPro" id="IPR017896">
    <property type="entry name" value="4Fe4S_Fe-S-bd"/>
</dbReference>
<name>A0ABY5E055_9ACTN</name>
<feature type="transmembrane region" description="Helical" evidence="11">
    <location>
        <begin position="371"/>
        <end position="395"/>
    </location>
</feature>
<dbReference type="PANTHER" id="PTHR43177:SF3">
    <property type="entry name" value="PROTEIN NRFC HOMOLOG"/>
    <property type="match status" value="1"/>
</dbReference>
<keyword evidence="14" id="KW-1185">Reference proteome</keyword>
<evidence type="ECO:0000256" key="10">
    <source>
        <dbReference type="ARBA" id="ARBA00023136"/>
    </source>
</evidence>
<keyword evidence="5 11" id="KW-0812">Transmembrane</keyword>
<feature type="transmembrane region" description="Helical" evidence="11">
    <location>
        <begin position="475"/>
        <end position="491"/>
    </location>
</feature>
<keyword evidence="10 11" id="KW-0472">Membrane</keyword>
<feature type="transmembrane region" description="Helical" evidence="11">
    <location>
        <begin position="341"/>
        <end position="359"/>
    </location>
</feature>
<keyword evidence="6" id="KW-0479">Metal-binding</keyword>
<dbReference type="PROSITE" id="PS51379">
    <property type="entry name" value="4FE4S_FER_2"/>
    <property type="match status" value="3"/>
</dbReference>
<comment type="similarity">
    <text evidence="2">Belongs to the NrfD family.</text>
</comment>
<keyword evidence="3" id="KW-1003">Cell membrane</keyword>
<comment type="subcellular location">
    <subcellularLocation>
        <location evidence="1">Cell membrane</location>
        <topology evidence="1">Multi-pass membrane protein</topology>
    </subcellularLocation>
</comment>
<evidence type="ECO:0000256" key="5">
    <source>
        <dbReference type="ARBA" id="ARBA00022692"/>
    </source>
</evidence>
<accession>A0ABY5E055</accession>
<feature type="transmembrane region" description="Helical" evidence="11">
    <location>
        <begin position="407"/>
        <end position="428"/>
    </location>
</feature>
<gene>
    <name evidence="13" type="primary">nrfD</name>
    <name evidence="13" type="ORF">NBH00_11830</name>
</gene>
<dbReference type="InterPro" id="IPR005614">
    <property type="entry name" value="NrfD-like"/>
</dbReference>
<dbReference type="RefSeq" id="WP_254573525.1">
    <property type="nucleotide sequence ID" value="NZ_CP098502.1"/>
</dbReference>
<dbReference type="Gene3D" id="1.20.1630.10">
    <property type="entry name" value="Formate dehydrogenase/DMSO reductase domain"/>
    <property type="match status" value="1"/>
</dbReference>
<feature type="domain" description="4Fe-4S ferredoxin-type" evidence="12">
    <location>
        <begin position="81"/>
        <end position="110"/>
    </location>
</feature>
<dbReference type="Gene3D" id="3.30.70.20">
    <property type="match status" value="2"/>
</dbReference>
<dbReference type="Pfam" id="PF13247">
    <property type="entry name" value="Fer4_11"/>
    <property type="match status" value="1"/>
</dbReference>
<protein>
    <submittedName>
        <fullName evidence="13">Polysulfide reductase NrfD</fullName>
    </submittedName>
</protein>
<evidence type="ECO:0000256" key="9">
    <source>
        <dbReference type="ARBA" id="ARBA00023014"/>
    </source>
</evidence>
<feature type="domain" description="4Fe-4S ferredoxin-type" evidence="12">
    <location>
        <begin position="49"/>
        <end position="80"/>
    </location>
</feature>
<evidence type="ECO:0000256" key="11">
    <source>
        <dbReference type="SAM" id="Phobius"/>
    </source>
</evidence>
<evidence type="ECO:0000256" key="1">
    <source>
        <dbReference type="ARBA" id="ARBA00004651"/>
    </source>
</evidence>
<feature type="transmembrane region" description="Helical" evidence="11">
    <location>
        <begin position="238"/>
        <end position="257"/>
    </location>
</feature>
<organism evidence="13 14">
    <name type="scientific">Paraconexibacter antarcticus</name>
    <dbReference type="NCBI Taxonomy" id="2949664"/>
    <lineage>
        <taxon>Bacteria</taxon>
        <taxon>Bacillati</taxon>
        <taxon>Actinomycetota</taxon>
        <taxon>Thermoleophilia</taxon>
        <taxon>Solirubrobacterales</taxon>
        <taxon>Paraconexibacteraceae</taxon>
        <taxon>Paraconexibacter</taxon>
    </lineage>
</organism>
<reference evidence="13 14" key="1">
    <citation type="submission" date="2022-06" db="EMBL/GenBank/DDBJ databases">
        <title>Paraconexibacter antarcticus.</title>
        <authorList>
            <person name="Kim C.S."/>
        </authorList>
    </citation>
    <scope>NUCLEOTIDE SEQUENCE [LARGE SCALE GENOMIC DNA]</scope>
    <source>
        <strain evidence="13 14">02-257</strain>
    </source>
</reference>
<dbReference type="SUPFAM" id="SSF54862">
    <property type="entry name" value="4Fe-4S ferredoxins"/>
    <property type="match status" value="1"/>
</dbReference>
<evidence type="ECO:0000256" key="7">
    <source>
        <dbReference type="ARBA" id="ARBA00022989"/>
    </source>
</evidence>
<keyword evidence="9" id="KW-0411">Iron-sulfur</keyword>
<evidence type="ECO:0000256" key="4">
    <source>
        <dbReference type="ARBA" id="ARBA00022485"/>
    </source>
</evidence>
<dbReference type="EMBL" id="CP098502">
    <property type="protein sequence ID" value="UTI66871.1"/>
    <property type="molecule type" value="Genomic_DNA"/>
</dbReference>
<evidence type="ECO:0000256" key="3">
    <source>
        <dbReference type="ARBA" id="ARBA00022475"/>
    </source>
</evidence>
<dbReference type="InterPro" id="IPR017900">
    <property type="entry name" value="4Fe4S_Fe_S_CS"/>
</dbReference>
<feature type="transmembrane region" description="Helical" evidence="11">
    <location>
        <begin position="263"/>
        <end position="285"/>
    </location>
</feature>
<evidence type="ECO:0000256" key="2">
    <source>
        <dbReference type="ARBA" id="ARBA00008929"/>
    </source>
</evidence>
<keyword evidence="8" id="KW-0408">Iron</keyword>
<feature type="domain" description="4Fe-4S ferredoxin-type" evidence="12">
    <location>
        <begin position="4"/>
        <end position="34"/>
    </location>
</feature>
<evidence type="ECO:0000256" key="6">
    <source>
        <dbReference type="ARBA" id="ARBA00022723"/>
    </source>
</evidence>
<keyword evidence="4" id="KW-0004">4Fe-4S</keyword>
<dbReference type="CDD" id="cd10551">
    <property type="entry name" value="PsrB"/>
    <property type="match status" value="1"/>
</dbReference>
<evidence type="ECO:0000259" key="12">
    <source>
        <dbReference type="PROSITE" id="PS51379"/>
    </source>
</evidence>
<evidence type="ECO:0000313" key="13">
    <source>
        <dbReference type="EMBL" id="UTI66871.1"/>
    </source>
</evidence>
<dbReference type="Pfam" id="PF03916">
    <property type="entry name" value="NrfD"/>
    <property type="match status" value="1"/>
</dbReference>
<sequence>MTRYGFALDQRKCIGCHACTVACKAEHGVELGVFRTWVKYIETGEFPDNRRHFSVLRCNHCDDAPCVAVCPVKALYKREDGIVDFDGSRCIGCKACMNACPYDALYIDPKSQTAAKCNFCAHKVDVGLKPACETVCPAEAITSGDLDDPDSEISRLISVVPAQVRAPEQGTGPNVFYLGAHEAALNPLMVGGDGAYITTEMPKAQQIKLTPLNKKATARAISDIDHAPPWGWLVSSYFLSKGVAAGAMMLSALLLVIGADGSALADIVPGLVALAGIALTGIFLIADLKQPKRFYFLFTRPQWRSWLAIGAQFINLAALTSLAFTVAAATDSTGARDVLRWVMVPSGIMLAAYTGFLFNQLEGRDLWQSPLLVPHTVVNALLAGSATLGIASLAIDAPHDIGQALGWTLVLSVAASAITIALDTFGGHPTAQAERAAHNMWRDIYAQRFWLGGILTGLVLPGALGTVYLAIGGGGWLAAAGLLGLVGLWCYEDAWVRAGQSVPLS</sequence>
<keyword evidence="7 11" id="KW-1133">Transmembrane helix</keyword>